<dbReference type="Pfam" id="PF01476">
    <property type="entry name" value="LysM"/>
    <property type="match status" value="1"/>
</dbReference>
<organism evidence="8 9">
    <name type="scientific">Echria macrotheca</name>
    <dbReference type="NCBI Taxonomy" id="438768"/>
    <lineage>
        <taxon>Eukaryota</taxon>
        <taxon>Fungi</taxon>
        <taxon>Dikarya</taxon>
        <taxon>Ascomycota</taxon>
        <taxon>Pezizomycotina</taxon>
        <taxon>Sordariomycetes</taxon>
        <taxon>Sordariomycetidae</taxon>
        <taxon>Sordariales</taxon>
        <taxon>Schizotheciaceae</taxon>
        <taxon>Echria</taxon>
    </lineage>
</organism>
<dbReference type="PANTHER" id="PTHR34997">
    <property type="entry name" value="AM15"/>
    <property type="match status" value="1"/>
</dbReference>
<evidence type="ECO:0000256" key="5">
    <source>
        <dbReference type="SAM" id="SignalP"/>
    </source>
</evidence>
<dbReference type="InterPro" id="IPR018392">
    <property type="entry name" value="LysM"/>
</dbReference>
<dbReference type="Gene3D" id="2.160.20.10">
    <property type="entry name" value="Single-stranded right-handed beta-helix, Pectin lyase-like"/>
    <property type="match status" value="2"/>
</dbReference>
<dbReference type="SMART" id="SM00257">
    <property type="entry name" value="LysM"/>
    <property type="match status" value="1"/>
</dbReference>
<evidence type="ECO:0000256" key="4">
    <source>
        <dbReference type="SAM" id="MobiDB-lite"/>
    </source>
</evidence>
<feature type="compositionally biased region" description="Low complexity" evidence="4">
    <location>
        <begin position="559"/>
        <end position="571"/>
    </location>
</feature>
<evidence type="ECO:0000259" key="6">
    <source>
        <dbReference type="PROSITE" id="PS51212"/>
    </source>
</evidence>
<protein>
    <submittedName>
        <fullName evidence="8">Pectate lyase superfamily protein-domain-containing protein</fullName>
    </submittedName>
</protein>
<dbReference type="Gene3D" id="3.10.350.10">
    <property type="entry name" value="LysM domain"/>
    <property type="match status" value="2"/>
</dbReference>
<evidence type="ECO:0000256" key="2">
    <source>
        <dbReference type="ARBA" id="ARBA00023026"/>
    </source>
</evidence>
<dbReference type="InterPro" id="IPR011050">
    <property type="entry name" value="Pectin_lyase_fold/virulence"/>
</dbReference>
<evidence type="ECO:0000256" key="3">
    <source>
        <dbReference type="ARBA" id="ARBA00044955"/>
    </source>
</evidence>
<evidence type="ECO:0000313" key="9">
    <source>
        <dbReference type="Proteomes" id="UP001239445"/>
    </source>
</evidence>
<feature type="compositionally biased region" description="Pro residues" evidence="4">
    <location>
        <begin position="575"/>
        <end position="588"/>
    </location>
</feature>
<accession>A0AAJ0F675</accession>
<dbReference type="SUPFAM" id="SSF54106">
    <property type="entry name" value="LysM domain"/>
    <property type="match status" value="1"/>
</dbReference>
<feature type="region of interest" description="Disordered" evidence="4">
    <location>
        <begin position="554"/>
        <end position="596"/>
    </location>
</feature>
<dbReference type="InterPro" id="IPR036779">
    <property type="entry name" value="LysM_dom_sf"/>
</dbReference>
<keyword evidence="9" id="KW-1185">Reference proteome</keyword>
<dbReference type="Pfam" id="PF01822">
    <property type="entry name" value="WSC"/>
    <property type="match status" value="1"/>
</dbReference>
<evidence type="ECO:0000259" key="7">
    <source>
        <dbReference type="PROSITE" id="PS51782"/>
    </source>
</evidence>
<dbReference type="PANTHER" id="PTHR34997:SF16">
    <property type="entry name" value="LYSM DOMAIN-CONTAINING PROTEIN"/>
    <property type="match status" value="1"/>
</dbReference>
<keyword evidence="2" id="KW-0843">Virulence</keyword>
<feature type="domain" description="WSC" evidence="6">
    <location>
        <begin position="1339"/>
        <end position="1431"/>
    </location>
</feature>
<dbReference type="PROSITE" id="PS51212">
    <property type="entry name" value="WSC"/>
    <property type="match status" value="1"/>
</dbReference>
<dbReference type="EMBL" id="MU839851">
    <property type="protein sequence ID" value="KAK1749925.1"/>
    <property type="molecule type" value="Genomic_DNA"/>
</dbReference>
<dbReference type="InterPro" id="IPR052210">
    <property type="entry name" value="LysM1-like"/>
</dbReference>
<dbReference type="PROSITE" id="PS51782">
    <property type="entry name" value="LYSM"/>
    <property type="match status" value="2"/>
</dbReference>
<dbReference type="SMART" id="SM00321">
    <property type="entry name" value="WSC"/>
    <property type="match status" value="1"/>
</dbReference>
<evidence type="ECO:0000313" key="8">
    <source>
        <dbReference type="EMBL" id="KAK1749925.1"/>
    </source>
</evidence>
<dbReference type="InterPro" id="IPR012334">
    <property type="entry name" value="Pectin_lyas_fold"/>
</dbReference>
<feature type="signal peptide" evidence="5">
    <location>
        <begin position="1"/>
        <end position="29"/>
    </location>
</feature>
<dbReference type="SUPFAM" id="SSF51126">
    <property type="entry name" value="Pectin lyase-like"/>
    <property type="match status" value="2"/>
</dbReference>
<keyword evidence="8" id="KW-0456">Lyase</keyword>
<comment type="similarity">
    <text evidence="3">Belongs to the secreted LysM effector family.</text>
</comment>
<dbReference type="Proteomes" id="UP001239445">
    <property type="component" value="Unassembled WGS sequence"/>
</dbReference>
<sequence>MNSPKAKHRCLGRILLLLTTFYLPPMVLAAESLNFNSSTPASRSNGTDSNGMLARFLDAMGRVNNAVLHQPRKNVYEPGARKTADKPAPFLDVDGILSIGKMTTNQTTNSALTKRIFPIWKRFLTNHSSPEMDLSSSLARSYTIPPEILSAAKLAAESSPRVKTLTSGPDGEDDYDAIVRSMIKAGFTANDTNAAPQAMQGPDGLGPAYEKTQGPNPMDVVSSGGNIVSRREGGGFWMEGIQATRHDERLSGFQTWRNVGDYGAKGDGRTDDTQAIQRAVSDGDRCSLNCDAEAVRPVTVYFPAGSYLVSSMISLFPGTEVLGNPDDLPRLVAAPSFVGGALLASSVYTGTQPEWYVDSEDYQQSVRNLVIDIRKSSQKASIAGIHWRACRGGLLDNIHFYATNPVSEPSTTQLGLYVENGSGGVLSRLMFVGGKYGLFTGTQQFTGSDLHFKNCETALYIDRDWGLTMQKTVIDDCDTGVMLGLSGPGNSTIETAGSLILSDTVITNGRIGINISAPSSPSDTSNLIMLNSRLAGLTTAIYSSASSLPGNPSGDMLISTYPPSLSSSLPESPRPRPTPLTHPSPPNQALPKEPFFTRSRPTYSSPGQSEIFNVRTFGARGDGQSDDTPVLNSVLTLAANLSAIVYIPQGTYLVSNTIRVPLGSRVVGQAWPRILGKTGRFEKGKAVVRVGEDGDMGVVEVQGLEIAIEDGGEEAVLMEWNVREGVQQGGAGLWDTKFVVGERFAGLVMHITRKASAYLENVWTSKNVVGGFRGLLVESEGPTWLWGTSFEGSGPYQYRVARADQVLLGGTQTAATTCSQLASIDDGAELAESPAVLSVLDSGSIYILGAAVFPSLSSSQRCQKAASAVQIRQNHNLWLYSLAVIGQGQTSNSSVQMLSSRQVRHNGSTAALSTASFQALLVDTLAAQAADPYQLYQDADFVYSNFTKTCQSALLATINCDAYTQAWTGPEYHGGVDDSTLTTSICAPTCAKSLASWVRGVDSDCAGNAFDDGSPPAVLGNYIWYGWNETCQKDPSTGKYCNDIIAAFPASQGVDNIPKDQLCSDCYLGRLQMMQASRYSAYGTDVFFQKALGLAVKTCGLKNQPTTTQPPVIPPTSSPKPYCVTNKFYTIKAGDNCTTIALANSVSSADLFNANNMNGVSSNMSTCTNLAPPGSTLCLPMTCKTYRLQAADDCDTASWRANVSDIRAYNTFIDAACSNLHSESILGSVLCSSPPGGAFTDPGPANGTTGFPGASTGFGTDFVAPPSGTPVAKGTTTLCGKWYIAVKDITCDEVLTRNGIYMELFLSVNPSIKSSASCSRDLVPGTAYCVAPLRIWATPYVDAGCWKNSGATGVLGDMSTNSTSMTVLKCAEWCIMDQGYPVFGLSKGTSCFCDTALNKGSVQSDGCTTVCGGDSKVKCGGSADVSVFTTGTGVRVRTR</sequence>
<feature type="domain" description="LysM" evidence="7">
    <location>
        <begin position="1281"/>
        <end position="1330"/>
    </location>
</feature>
<feature type="domain" description="LysM" evidence="7">
    <location>
        <begin position="1127"/>
        <end position="1179"/>
    </location>
</feature>
<dbReference type="GO" id="GO:0016829">
    <property type="term" value="F:lyase activity"/>
    <property type="evidence" value="ECO:0007669"/>
    <property type="project" value="UniProtKB-KW"/>
</dbReference>
<name>A0AAJ0F675_9PEZI</name>
<dbReference type="GO" id="GO:0008061">
    <property type="term" value="F:chitin binding"/>
    <property type="evidence" value="ECO:0007669"/>
    <property type="project" value="UniProtKB-KW"/>
</dbReference>
<proteinExistence type="inferred from homology"/>
<dbReference type="InterPro" id="IPR002889">
    <property type="entry name" value="WSC_carb-bd"/>
</dbReference>
<keyword evidence="5" id="KW-0732">Signal</keyword>
<evidence type="ECO:0000256" key="1">
    <source>
        <dbReference type="ARBA" id="ARBA00022669"/>
    </source>
</evidence>
<feature type="chain" id="PRO_5042470843" evidence="5">
    <location>
        <begin position="30"/>
        <end position="1439"/>
    </location>
</feature>
<comment type="caution">
    <text evidence="8">The sequence shown here is derived from an EMBL/GenBank/DDBJ whole genome shotgun (WGS) entry which is preliminary data.</text>
</comment>
<dbReference type="InterPro" id="IPR024535">
    <property type="entry name" value="RHGA/B-epi-like_pectate_lyase"/>
</dbReference>
<reference evidence="8" key="1">
    <citation type="submission" date="2023-06" db="EMBL/GenBank/DDBJ databases">
        <title>Genome-scale phylogeny and comparative genomics of the fungal order Sordariales.</title>
        <authorList>
            <consortium name="Lawrence Berkeley National Laboratory"/>
            <person name="Hensen N."/>
            <person name="Bonometti L."/>
            <person name="Westerberg I."/>
            <person name="Brannstrom I.O."/>
            <person name="Guillou S."/>
            <person name="Cros-Aarteil S."/>
            <person name="Calhoun S."/>
            <person name="Haridas S."/>
            <person name="Kuo A."/>
            <person name="Mondo S."/>
            <person name="Pangilinan J."/>
            <person name="Riley R."/>
            <person name="Labutti K."/>
            <person name="Andreopoulos B."/>
            <person name="Lipzen A."/>
            <person name="Chen C."/>
            <person name="Yanf M."/>
            <person name="Daum C."/>
            <person name="Ng V."/>
            <person name="Clum A."/>
            <person name="Steindorff A."/>
            <person name="Ohm R."/>
            <person name="Martin F."/>
            <person name="Silar P."/>
            <person name="Natvig D."/>
            <person name="Lalanne C."/>
            <person name="Gautier V."/>
            <person name="Ament-Velasquez S.L."/>
            <person name="Kruys A."/>
            <person name="Hutchinson M.I."/>
            <person name="Powell A.J."/>
            <person name="Barry K."/>
            <person name="Miller A.N."/>
            <person name="Grigoriev I.V."/>
            <person name="Debuchy R."/>
            <person name="Gladieux P."/>
            <person name="Thoren M.H."/>
            <person name="Johannesson H."/>
        </authorList>
    </citation>
    <scope>NUCLEOTIDE SEQUENCE</scope>
    <source>
        <strain evidence="8">PSN4</strain>
    </source>
</reference>
<keyword evidence="1" id="KW-0147">Chitin-binding</keyword>
<gene>
    <name evidence="8" type="ORF">QBC47DRAFT_365784</name>
</gene>
<dbReference type="Pfam" id="PF12708">
    <property type="entry name" value="Pect-lyase_RHGA_epim"/>
    <property type="match status" value="2"/>
</dbReference>
<dbReference type="CDD" id="cd00118">
    <property type="entry name" value="LysM"/>
    <property type="match status" value="1"/>
</dbReference>